<name>A0A5B9DEC3_9ARCH</name>
<protein>
    <submittedName>
        <fullName evidence="3">HIT family protein</fullName>
        <ecNumber evidence="3">2.1.1.-</ecNumber>
    </submittedName>
</protein>
<dbReference type="Gene3D" id="3.30.428.10">
    <property type="entry name" value="HIT-like"/>
    <property type="match status" value="1"/>
</dbReference>
<evidence type="ECO:0000313" key="3">
    <source>
        <dbReference type="EMBL" id="QEE17096.1"/>
    </source>
</evidence>
<feature type="domain" description="HIT" evidence="2">
    <location>
        <begin position="11"/>
        <end position="159"/>
    </location>
</feature>
<dbReference type="SUPFAM" id="SSF54197">
    <property type="entry name" value="HIT-like"/>
    <property type="match status" value="1"/>
</dbReference>
<dbReference type="GeneID" id="41330906"/>
<dbReference type="EMBL" id="CP042905">
    <property type="protein sequence ID" value="QEE17096.1"/>
    <property type="molecule type" value="Genomic_DNA"/>
</dbReference>
<dbReference type="GO" id="GO:0003824">
    <property type="term" value="F:catalytic activity"/>
    <property type="evidence" value="ECO:0007669"/>
    <property type="project" value="InterPro"/>
</dbReference>
<gene>
    <name evidence="3" type="ORF">DSAG12_02928</name>
</gene>
<reference evidence="3 4" key="1">
    <citation type="journal article" date="2020" name="Nature">
        <title>Isolation of an archaeon at the prokaryote-eukaryote interface.</title>
        <authorList>
            <person name="Imachi H."/>
            <person name="Nobu M.K."/>
            <person name="Nakahara N."/>
            <person name="Morono Y."/>
            <person name="Ogawara M."/>
            <person name="Takaki Y."/>
            <person name="Takano Y."/>
            <person name="Uematsu K."/>
            <person name="Ikuta T."/>
            <person name="Ito M."/>
            <person name="Matsui Y."/>
            <person name="Miyazaki M."/>
            <person name="Murata K."/>
            <person name="Saito Y."/>
            <person name="Sakai S."/>
            <person name="Song C."/>
            <person name="Tasumi E."/>
            <person name="Yamanaka Y."/>
            <person name="Yamaguchi T."/>
            <person name="Kamagata Y."/>
            <person name="Tamaki H."/>
            <person name="Takai K."/>
        </authorList>
    </citation>
    <scope>NUCLEOTIDE SEQUENCE [LARGE SCALE GENOMIC DNA]</scope>
    <source>
        <strain evidence="3 4">MK-D1</strain>
    </source>
</reference>
<proteinExistence type="predicted"/>
<dbReference type="KEGG" id="psyt:DSAG12_02928"/>
<accession>A0A5B9DEC3</accession>
<organism evidence="3 4">
    <name type="scientific">Promethearchaeum syntrophicum</name>
    <dbReference type="NCBI Taxonomy" id="2594042"/>
    <lineage>
        <taxon>Archaea</taxon>
        <taxon>Promethearchaeati</taxon>
        <taxon>Promethearchaeota</taxon>
        <taxon>Promethearchaeia</taxon>
        <taxon>Promethearchaeales</taxon>
        <taxon>Promethearchaeaceae</taxon>
        <taxon>Promethearchaeum</taxon>
    </lineage>
</organism>
<sequence length="165" mass="18975">MEFYNQESNCVFCTSYALYKAQQKILYENEGAYAFLSYKPSNFGHSMIVVKPHIISLRELQSPAVNLFFNAIENTYYALKKIITESPQKIMNFYQNLLIDPPEQESVECAQLQIKKGVPLTSPKGFNWGMNYGYKAGQRVAHLHIHLFPRYNGLGIATAMRKHLN</sequence>
<dbReference type="EC" id="2.1.1.-" evidence="3"/>
<keyword evidence="3" id="KW-0489">Methyltransferase</keyword>
<keyword evidence="4" id="KW-1185">Reference proteome</keyword>
<dbReference type="OrthoDB" id="26806at2157"/>
<dbReference type="PROSITE" id="PS00892">
    <property type="entry name" value="HIT_1"/>
    <property type="match status" value="1"/>
</dbReference>
<evidence type="ECO:0000259" key="2">
    <source>
        <dbReference type="PROSITE" id="PS51084"/>
    </source>
</evidence>
<evidence type="ECO:0000256" key="1">
    <source>
        <dbReference type="PROSITE-ProRule" id="PRU00464"/>
    </source>
</evidence>
<keyword evidence="3" id="KW-0808">Transferase</keyword>
<dbReference type="InterPro" id="IPR052908">
    <property type="entry name" value="AP-4-A_phosphorylase"/>
</dbReference>
<dbReference type="InterPro" id="IPR036265">
    <property type="entry name" value="HIT-like_sf"/>
</dbReference>
<reference evidence="3 4" key="2">
    <citation type="journal article" date="2024" name="Int. J. Syst. Evol. Microbiol.">
        <title>Promethearchaeum syntrophicum gen. nov., sp. nov., an anaerobic, obligately syntrophic archaeon, the first isolate of the lineage 'Asgard' archaea, and proposal of the new archaeal phylum Promethearchaeota phyl. nov. and kingdom Promethearchaeati regn. nov.</title>
        <authorList>
            <person name="Imachi H."/>
            <person name="Nobu M.K."/>
            <person name="Kato S."/>
            <person name="Takaki Y."/>
            <person name="Miyazaki M."/>
            <person name="Miyata M."/>
            <person name="Ogawara M."/>
            <person name="Saito Y."/>
            <person name="Sakai S."/>
            <person name="Tahara Y.O."/>
            <person name="Takano Y."/>
            <person name="Tasumi E."/>
            <person name="Uematsu K."/>
            <person name="Yoshimura T."/>
            <person name="Itoh T."/>
            <person name="Ohkuma M."/>
            <person name="Takai K."/>
        </authorList>
    </citation>
    <scope>NUCLEOTIDE SEQUENCE [LARGE SCALE GENOMIC DNA]</scope>
    <source>
        <strain evidence="3 4">MK-D1</strain>
    </source>
</reference>
<dbReference type="PANTHER" id="PTHR42997:SF1">
    <property type="entry name" value="AP-4-A PHOSPHORYLASE"/>
    <property type="match status" value="1"/>
</dbReference>
<dbReference type="Proteomes" id="UP000321408">
    <property type="component" value="Chromosome"/>
</dbReference>
<dbReference type="PROSITE" id="PS51084">
    <property type="entry name" value="HIT_2"/>
    <property type="match status" value="1"/>
</dbReference>
<dbReference type="RefSeq" id="WP_147664013.1">
    <property type="nucleotide sequence ID" value="NZ_CP042905.2"/>
</dbReference>
<feature type="short sequence motif" description="Histidine triad motif" evidence="1">
    <location>
        <begin position="142"/>
        <end position="146"/>
    </location>
</feature>
<dbReference type="AlphaFoldDB" id="A0A5B9DEC3"/>
<dbReference type="PANTHER" id="PTHR42997">
    <property type="entry name" value="HIT FAMILY HYDROLASE"/>
    <property type="match status" value="1"/>
</dbReference>
<dbReference type="InterPro" id="IPR019808">
    <property type="entry name" value="Histidine_triad_CS"/>
</dbReference>
<dbReference type="InterPro" id="IPR011146">
    <property type="entry name" value="HIT-like"/>
</dbReference>
<dbReference type="Pfam" id="PF01230">
    <property type="entry name" value="HIT"/>
    <property type="match status" value="1"/>
</dbReference>
<evidence type="ECO:0000313" key="4">
    <source>
        <dbReference type="Proteomes" id="UP000321408"/>
    </source>
</evidence>